<keyword evidence="1" id="KW-0175">Coiled coil</keyword>
<evidence type="ECO:0000313" key="3">
    <source>
        <dbReference type="EMBL" id="SMF22149.1"/>
    </source>
</evidence>
<dbReference type="STRING" id="1123014.SAMN02745746_01951"/>
<protein>
    <recommendedName>
        <fullName evidence="5">ATP-binding protein</fullName>
    </recommendedName>
</protein>
<evidence type="ECO:0000313" key="4">
    <source>
        <dbReference type="Proteomes" id="UP000192920"/>
    </source>
</evidence>
<feature type="coiled-coil region" evidence="1">
    <location>
        <begin position="321"/>
        <end position="373"/>
    </location>
</feature>
<sequence length="1211" mass="138181">MRLVLVDSLCPGRIVELPVDGGTVLTGRNGRGKTSLLQLLLLFYGESPNRIVTAEAGRENFIGYYLPRVTSYIAFEYLRPGGHKRMVIAYADRNGDRVLYRFVRHGFDVAQFVTSVGDFVHTQNLVKHLRLLGFECSERQIESQAEYRGIIQGVPSATTDRQHQRYLRELAQEYSFTTIKQPLRQIEKIVSGMFRRKTNFDDLQSMVIDCVSDEVAAHSISGDRRKIEDWPKGYKAYTSVMALAPKMETVQSAENQLQAVELAIGEVRAKYLSLIAHLDQEAHEQSQEQHRQETLLEEEKTQIQKQRSELTGHQLTAEHKAIFAEGKAKELQDHYDSYEKEGIRDLDARVRNAQNLRSELLSLEERRTALLGAQSEISARYERLKQTEKDHFNTFRDASQQNLRQVTDACDRELREQEAVFETQEQQAGQVAQDKRAALEQAVQLASKEHGRCQYAMEHPAVDPKAIELLERKQGALETARQGKETIEGQRRGLDLAYRKAMQTFQDQERQVSAAVRGVDVMEKELAEKRRQLAPEEGTLLHFLRSEYPHWSDDIAKVIRGDLLDRSDLVPALIESHNGLYGLSLNLERLEAHPAADVSVAEQEVALAESRLKEARVALASTRTVLAQLGDARELAEQTCQVHEQQVQKSDAQVQSAISEVEEAKRQVEASKREAITLATQRFAVAQQALQEVQARISRFDEETHSETTKRRSIYTQKRRDRQQKRDTETKLIDASVAERKGALTTKLIQYDSERDEVLRQKGVDTAKLKGIDDEMSRINTELAAIGTFIKRVQEWNYWKDNQWPAYDGFLADGVKARETEQQYATAITELDAKWNQRQQQLQAQVKQIGGSLARLYEQRRLAQQRVDGMQDYPEVVVTEYDPSWTLDALAGLANQYMQDSQRLGGEIRRGISDVAAGFRMHLGTPPEQYLQSTLGSLSPTPSREWIAPFKQWFAKEHQEYQRILLMEAVNIAGEVKAFHRTMDEFHRRVQQFNRELQEHLDTSLAFESISKVSVEVVSTITELKYWPAICEMAEAHRAWLGGASNDLPPPEFAQNIERLLEHWEVKTGIRADLKSLIRLQGEVTENGNRRVFKRASDLEAVSSNGLSYLVLATIFVAFINRIRRDAQVNIVWALDELKDLDAGNVVGLVELLERNNITLVSAFPDPDPDTLALFRHRFTVEPDRRLAEARLALDEFSEELTDQELEAENV</sequence>
<dbReference type="EMBL" id="FXAG01000009">
    <property type="protein sequence ID" value="SMF22149.1"/>
    <property type="molecule type" value="Genomic_DNA"/>
</dbReference>
<dbReference type="RefSeq" id="WP_159453035.1">
    <property type="nucleotide sequence ID" value="NZ_FXAG01000009.1"/>
</dbReference>
<name>A0A1Y6BVE1_9NEIS</name>
<dbReference type="Pfam" id="PF12128">
    <property type="entry name" value="DUF3584"/>
    <property type="match status" value="1"/>
</dbReference>
<feature type="region of interest" description="Disordered" evidence="2">
    <location>
        <begin position="701"/>
        <end position="730"/>
    </location>
</feature>
<dbReference type="InterPro" id="IPR021979">
    <property type="entry name" value="DUF3584"/>
</dbReference>
<keyword evidence="4" id="KW-1185">Reference proteome</keyword>
<dbReference type="AlphaFoldDB" id="A0A1Y6BVE1"/>
<evidence type="ECO:0000256" key="2">
    <source>
        <dbReference type="SAM" id="MobiDB-lite"/>
    </source>
</evidence>
<feature type="compositionally biased region" description="Basic and acidic residues" evidence="2">
    <location>
        <begin position="701"/>
        <end position="710"/>
    </location>
</feature>
<evidence type="ECO:0008006" key="5">
    <source>
        <dbReference type="Google" id="ProtNLM"/>
    </source>
</evidence>
<reference evidence="4" key="1">
    <citation type="submission" date="2017-04" db="EMBL/GenBank/DDBJ databases">
        <authorList>
            <person name="Varghese N."/>
            <person name="Submissions S."/>
        </authorList>
    </citation>
    <scope>NUCLEOTIDE SEQUENCE [LARGE SCALE GENOMIC DNA]</scope>
    <source>
        <strain evidence="4">DSM 22618</strain>
    </source>
</reference>
<organism evidence="3 4">
    <name type="scientific">Pseudogulbenkiania subflava DSM 22618</name>
    <dbReference type="NCBI Taxonomy" id="1123014"/>
    <lineage>
        <taxon>Bacteria</taxon>
        <taxon>Pseudomonadati</taxon>
        <taxon>Pseudomonadota</taxon>
        <taxon>Betaproteobacteria</taxon>
        <taxon>Neisseriales</taxon>
        <taxon>Chromobacteriaceae</taxon>
        <taxon>Pseudogulbenkiania</taxon>
    </lineage>
</organism>
<proteinExistence type="predicted"/>
<evidence type="ECO:0000256" key="1">
    <source>
        <dbReference type="SAM" id="Coils"/>
    </source>
</evidence>
<dbReference type="Proteomes" id="UP000192920">
    <property type="component" value="Unassembled WGS sequence"/>
</dbReference>
<feature type="compositionally biased region" description="Basic residues" evidence="2">
    <location>
        <begin position="711"/>
        <end position="723"/>
    </location>
</feature>
<accession>A0A1Y6BVE1</accession>
<gene>
    <name evidence="3" type="ORF">SAMN02745746_01951</name>
</gene>